<dbReference type="Pfam" id="PF17921">
    <property type="entry name" value="Integrase_H2C2"/>
    <property type="match status" value="1"/>
</dbReference>
<dbReference type="InterPro" id="IPR001584">
    <property type="entry name" value="Integrase_cat-core"/>
</dbReference>
<dbReference type="PANTHER" id="PTHR37984:SF5">
    <property type="entry name" value="PROTEIN NYNRIN-LIKE"/>
    <property type="match status" value="1"/>
</dbReference>
<dbReference type="InterPro" id="IPR041373">
    <property type="entry name" value="RT_RNaseH"/>
</dbReference>
<reference evidence="8 9" key="1">
    <citation type="submission" date="2019-07" db="EMBL/GenBank/DDBJ databases">
        <title>Genomics analysis of Aphanomyces spp. identifies a new class of oomycete effector associated with host adaptation.</title>
        <authorList>
            <person name="Gaulin E."/>
        </authorList>
    </citation>
    <scope>NUCLEOTIDE SEQUENCE [LARGE SCALE GENOMIC DNA]</scope>
    <source>
        <strain evidence="8 9">ATCC 201684</strain>
    </source>
</reference>
<dbReference type="InterPro" id="IPR041588">
    <property type="entry name" value="Integrase_H2C2"/>
</dbReference>
<dbReference type="GO" id="GO:0003676">
    <property type="term" value="F:nucleic acid binding"/>
    <property type="evidence" value="ECO:0007669"/>
    <property type="project" value="InterPro"/>
</dbReference>
<evidence type="ECO:0000313" key="9">
    <source>
        <dbReference type="Proteomes" id="UP000481153"/>
    </source>
</evidence>
<evidence type="ECO:0000256" key="6">
    <source>
        <dbReference type="ARBA" id="ARBA00022918"/>
    </source>
</evidence>
<dbReference type="GO" id="GO:0015074">
    <property type="term" value="P:DNA integration"/>
    <property type="evidence" value="ECO:0007669"/>
    <property type="project" value="InterPro"/>
</dbReference>
<dbReference type="EMBL" id="VJMJ01000161">
    <property type="protein sequence ID" value="KAF0729750.1"/>
    <property type="molecule type" value="Genomic_DNA"/>
</dbReference>
<keyword evidence="3" id="KW-0540">Nuclease</keyword>
<dbReference type="FunFam" id="1.10.340.70:FF:000001">
    <property type="entry name" value="Retrovirus-related Pol polyprotein from transposon gypsy-like Protein"/>
    <property type="match status" value="1"/>
</dbReference>
<dbReference type="CDD" id="cd09274">
    <property type="entry name" value="RNase_HI_RT_Ty3"/>
    <property type="match status" value="1"/>
</dbReference>
<dbReference type="PANTHER" id="PTHR37984">
    <property type="entry name" value="PROTEIN CBG26694"/>
    <property type="match status" value="1"/>
</dbReference>
<dbReference type="Gene3D" id="3.30.420.10">
    <property type="entry name" value="Ribonuclease H-like superfamily/Ribonuclease H"/>
    <property type="match status" value="1"/>
</dbReference>
<dbReference type="AlphaFoldDB" id="A0A6G0WQQ2"/>
<dbReference type="InterPro" id="IPR050951">
    <property type="entry name" value="Retrovirus_Pol_polyprotein"/>
</dbReference>
<dbReference type="PROSITE" id="PS50994">
    <property type="entry name" value="INTEGRASE"/>
    <property type="match status" value="1"/>
</dbReference>
<keyword evidence="2" id="KW-0548">Nucleotidyltransferase</keyword>
<dbReference type="FunFam" id="3.30.420.10:FF:000032">
    <property type="entry name" value="Retrovirus-related Pol polyprotein from transposon 297-like Protein"/>
    <property type="match status" value="1"/>
</dbReference>
<keyword evidence="6" id="KW-0695">RNA-directed DNA polymerase</keyword>
<dbReference type="SUPFAM" id="SSF53098">
    <property type="entry name" value="Ribonuclease H-like"/>
    <property type="match status" value="1"/>
</dbReference>
<keyword evidence="5" id="KW-0378">Hydrolase</keyword>
<keyword evidence="4" id="KW-0255">Endonuclease</keyword>
<dbReference type="Gene3D" id="1.10.340.70">
    <property type="match status" value="1"/>
</dbReference>
<dbReference type="GO" id="GO:0016787">
    <property type="term" value="F:hydrolase activity"/>
    <property type="evidence" value="ECO:0007669"/>
    <property type="project" value="UniProtKB-KW"/>
</dbReference>
<organism evidence="8 9">
    <name type="scientific">Aphanomyces euteiches</name>
    <dbReference type="NCBI Taxonomy" id="100861"/>
    <lineage>
        <taxon>Eukaryota</taxon>
        <taxon>Sar</taxon>
        <taxon>Stramenopiles</taxon>
        <taxon>Oomycota</taxon>
        <taxon>Saprolegniomycetes</taxon>
        <taxon>Saprolegniales</taxon>
        <taxon>Verrucalvaceae</taxon>
        <taxon>Aphanomyces</taxon>
    </lineage>
</organism>
<evidence type="ECO:0000256" key="4">
    <source>
        <dbReference type="ARBA" id="ARBA00022759"/>
    </source>
</evidence>
<protein>
    <recommendedName>
        <fullName evidence="7">Integrase catalytic domain-containing protein</fullName>
    </recommendedName>
</protein>
<keyword evidence="9" id="KW-1185">Reference proteome</keyword>
<dbReference type="InterPro" id="IPR043502">
    <property type="entry name" value="DNA/RNA_pol_sf"/>
</dbReference>
<dbReference type="GO" id="GO:0003964">
    <property type="term" value="F:RNA-directed DNA polymerase activity"/>
    <property type="evidence" value="ECO:0007669"/>
    <property type="project" value="UniProtKB-KW"/>
</dbReference>
<sequence length="454" mass="51041">MKYALVKFRIYLLGSKPFTVYTDHASLRTAVNSPHLSDRMARWLAFFAEYNMTVEYKPGRTNVIADALSRRPSEEEPSSLLALSEVRSDLFDRIRGLYSLDPALSRTIDAITAGKSLSTKVVQIGRFTFHDDLLWYIVTPEDAPRVAVPCDPTLRAEIIREFHDTPSGGHFGRDKTYLSVARSFWWPRLYKAVARFVASCGVCQAVKAAPHSQAPLQSLDVPLELWESVSMDFIFGLPSDRAVNTGIFTLVDHASKYLIALPVKASITAEQSARLFFDNVYCHFGLPSSIVSDRDPRFTSHFWRALFELCGTTLNMSSSDHPESDGQTERANRVLEDILRSYALSRPKTWSSMLPTACFAYNTSVHASTGFTPFYAVHLKHPRLPSDVDRPVLSVGGISDDIPRRTAASVEHFASSRESVYYAYARISPVHKRSRPVRPTNTTEEIQTCIRLMT</sequence>
<dbReference type="VEuPathDB" id="FungiDB:AeMF1_015706"/>
<dbReference type="Proteomes" id="UP000481153">
    <property type="component" value="Unassembled WGS sequence"/>
</dbReference>
<evidence type="ECO:0000256" key="5">
    <source>
        <dbReference type="ARBA" id="ARBA00022801"/>
    </source>
</evidence>
<name>A0A6G0WQQ2_9STRA</name>
<dbReference type="InterPro" id="IPR012337">
    <property type="entry name" value="RNaseH-like_sf"/>
</dbReference>
<accession>A0A6G0WQQ2</accession>
<evidence type="ECO:0000256" key="2">
    <source>
        <dbReference type="ARBA" id="ARBA00022695"/>
    </source>
</evidence>
<keyword evidence="1" id="KW-0808">Transferase</keyword>
<gene>
    <name evidence="8" type="ORF">Ae201684_012641</name>
</gene>
<evidence type="ECO:0000259" key="7">
    <source>
        <dbReference type="PROSITE" id="PS50994"/>
    </source>
</evidence>
<dbReference type="InterPro" id="IPR036397">
    <property type="entry name" value="RNaseH_sf"/>
</dbReference>
<evidence type="ECO:0000256" key="1">
    <source>
        <dbReference type="ARBA" id="ARBA00022679"/>
    </source>
</evidence>
<evidence type="ECO:0000313" key="8">
    <source>
        <dbReference type="EMBL" id="KAF0729750.1"/>
    </source>
</evidence>
<dbReference type="Pfam" id="PF17917">
    <property type="entry name" value="RT_RNaseH"/>
    <property type="match status" value="1"/>
</dbReference>
<proteinExistence type="predicted"/>
<dbReference type="SUPFAM" id="SSF56672">
    <property type="entry name" value="DNA/RNA polymerases"/>
    <property type="match status" value="1"/>
</dbReference>
<feature type="domain" description="Integrase catalytic" evidence="7">
    <location>
        <begin position="218"/>
        <end position="381"/>
    </location>
</feature>
<comment type="caution">
    <text evidence="8">The sequence shown here is derived from an EMBL/GenBank/DDBJ whole genome shotgun (WGS) entry which is preliminary data.</text>
</comment>
<dbReference type="GO" id="GO:0004519">
    <property type="term" value="F:endonuclease activity"/>
    <property type="evidence" value="ECO:0007669"/>
    <property type="project" value="UniProtKB-KW"/>
</dbReference>
<evidence type="ECO:0000256" key="3">
    <source>
        <dbReference type="ARBA" id="ARBA00022722"/>
    </source>
</evidence>